<dbReference type="Proteomes" id="UP000256980">
    <property type="component" value="Unassembled WGS sequence"/>
</dbReference>
<dbReference type="AlphaFoldDB" id="A0A3D9H3M8"/>
<keyword evidence="3" id="KW-1185">Reference proteome</keyword>
<keyword evidence="1" id="KW-1133">Transmembrane helix</keyword>
<evidence type="ECO:0000256" key="1">
    <source>
        <dbReference type="SAM" id="Phobius"/>
    </source>
</evidence>
<keyword evidence="1" id="KW-0472">Membrane</keyword>
<dbReference type="EMBL" id="QRDV01000004">
    <property type="protein sequence ID" value="RED44089.1"/>
    <property type="molecule type" value="Genomic_DNA"/>
</dbReference>
<protein>
    <submittedName>
        <fullName evidence="2">Uncharacterized protein</fullName>
    </submittedName>
</protein>
<accession>A0A3D9H3M8</accession>
<comment type="caution">
    <text evidence="2">The sequence shown here is derived from an EMBL/GenBank/DDBJ whole genome shotgun (WGS) entry which is preliminary data.</text>
</comment>
<sequence>MNIFYNSEKKKITGLTLAIILFGLLALTWLLK</sequence>
<gene>
    <name evidence="2" type="ORF">DFQ10_104282</name>
</gene>
<feature type="transmembrane region" description="Helical" evidence="1">
    <location>
        <begin position="12"/>
        <end position="31"/>
    </location>
</feature>
<name>A0A3D9H3M8_9FLAO</name>
<evidence type="ECO:0000313" key="2">
    <source>
        <dbReference type="EMBL" id="RED44089.1"/>
    </source>
</evidence>
<evidence type="ECO:0000313" key="3">
    <source>
        <dbReference type="Proteomes" id="UP000256980"/>
    </source>
</evidence>
<keyword evidence="1" id="KW-0812">Transmembrane</keyword>
<proteinExistence type="predicted"/>
<reference evidence="2 3" key="1">
    <citation type="submission" date="2018-07" db="EMBL/GenBank/DDBJ databases">
        <title>Genomic Encyclopedia of Type Strains, Phase III (KMG-III): the genomes of soil and plant-associated and newly described type strains.</title>
        <authorList>
            <person name="Whitman W."/>
        </authorList>
    </citation>
    <scope>NUCLEOTIDE SEQUENCE [LARGE SCALE GENOMIC DNA]</scope>
    <source>
        <strain evidence="2 3">CECT 7946</strain>
    </source>
</reference>
<organism evidence="2 3">
    <name type="scientific">Winogradskyella eximia</name>
    <dbReference type="NCBI Taxonomy" id="262006"/>
    <lineage>
        <taxon>Bacteria</taxon>
        <taxon>Pseudomonadati</taxon>
        <taxon>Bacteroidota</taxon>
        <taxon>Flavobacteriia</taxon>
        <taxon>Flavobacteriales</taxon>
        <taxon>Flavobacteriaceae</taxon>
        <taxon>Winogradskyella</taxon>
    </lineage>
</organism>